<feature type="compositionally biased region" description="Pro residues" evidence="1">
    <location>
        <begin position="384"/>
        <end position="393"/>
    </location>
</feature>
<accession>A0A7S1FUE7</accession>
<proteinExistence type="predicted"/>
<gene>
    <name evidence="2" type="ORF">CHYS00102_LOCUS18148</name>
</gene>
<feature type="region of interest" description="Disordered" evidence="1">
    <location>
        <begin position="300"/>
        <end position="393"/>
    </location>
</feature>
<name>A0A7S1FUE7_9STRA</name>
<reference evidence="2" key="1">
    <citation type="submission" date="2021-01" db="EMBL/GenBank/DDBJ databases">
        <authorList>
            <person name="Corre E."/>
            <person name="Pelletier E."/>
            <person name="Niang G."/>
            <person name="Scheremetjew M."/>
            <person name="Finn R."/>
            <person name="Kale V."/>
            <person name="Holt S."/>
            <person name="Cochrane G."/>
            <person name="Meng A."/>
            <person name="Brown T."/>
            <person name="Cohen L."/>
        </authorList>
    </citation>
    <scope>NUCLEOTIDE SEQUENCE</scope>
    <source>
        <strain evidence="2">308</strain>
    </source>
</reference>
<evidence type="ECO:0000256" key="1">
    <source>
        <dbReference type="SAM" id="MobiDB-lite"/>
    </source>
</evidence>
<dbReference type="InterPro" id="IPR016024">
    <property type="entry name" value="ARM-type_fold"/>
</dbReference>
<dbReference type="EMBL" id="HBFR01025294">
    <property type="protein sequence ID" value="CAD8890942.1"/>
    <property type="molecule type" value="Transcribed_RNA"/>
</dbReference>
<dbReference type="SUPFAM" id="SSF48371">
    <property type="entry name" value="ARM repeat"/>
    <property type="match status" value="1"/>
</dbReference>
<feature type="compositionally biased region" description="Basic and acidic residues" evidence="1">
    <location>
        <begin position="344"/>
        <end position="355"/>
    </location>
</feature>
<sequence>MKMISLYANGRISIQEQGGMKILSSLSKLNHARITVDVALALKNLSRCKYQMNLIDEGCIESLFSLCCREFSEHSLMIHQCSSTCIRNLSTNRITLRRLVLEERLMPVLKMCANCIDFDTKYNTCIALHNIISNQDSQEVMIRRGIIQVIIKLAEEGDKRMRVIGSTALHQLKQEYLKDEKAIALLLDLLDVNEILLNDVETMCPEQPPQDFLQDDWKCAKESDSKYTSEAVPVPWSGIYIDRTWSTKTEVAKLENFVPQSFQMCDPCGSGVARRANDELDKMRKMDMVLQKYTPRELERIRRTSRKTFPAGRGEDAEERAAEGNDGAGPVQARTEDGDNVSSEQRDVLGKVADRHRQRRRMKDKIRESNRRRNVFGMNKGPDDIPPPGDVVL</sequence>
<feature type="compositionally biased region" description="Basic and acidic residues" evidence="1">
    <location>
        <begin position="313"/>
        <end position="323"/>
    </location>
</feature>
<dbReference type="AlphaFoldDB" id="A0A7S1FUE7"/>
<organism evidence="2">
    <name type="scientific">Corethron hystrix</name>
    <dbReference type="NCBI Taxonomy" id="216773"/>
    <lineage>
        <taxon>Eukaryota</taxon>
        <taxon>Sar</taxon>
        <taxon>Stramenopiles</taxon>
        <taxon>Ochrophyta</taxon>
        <taxon>Bacillariophyta</taxon>
        <taxon>Coscinodiscophyceae</taxon>
        <taxon>Corethrophycidae</taxon>
        <taxon>Corethrales</taxon>
        <taxon>Corethraceae</taxon>
        <taxon>Corethron</taxon>
    </lineage>
</organism>
<protein>
    <submittedName>
        <fullName evidence="2">Uncharacterized protein</fullName>
    </submittedName>
</protein>
<dbReference type="InterPro" id="IPR011989">
    <property type="entry name" value="ARM-like"/>
</dbReference>
<dbReference type="Gene3D" id="1.25.10.10">
    <property type="entry name" value="Leucine-rich Repeat Variant"/>
    <property type="match status" value="1"/>
</dbReference>
<evidence type="ECO:0000313" key="2">
    <source>
        <dbReference type="EMBL" id="CAD8890942.1"/>
    </source>
</evidence>